<dbReference type="AlphaFoldDB" id="A0A938Y5C5"/>
<feature type="domain" description="MmgE/PrpD N-terminal" evidence="2">
    <location>
        <begin position="12"/>
        <end position="244"/>
    </location>
</feature>
<dbReference type="InterPro" id="IPR042188">
    <property type="entry name" value="MmgE/PrpD_sf_2"/>
</dbReference>
<dbReference type="InterPro" id="IPR036148">
    <property type="entry name" value="MmgE/PrpD_sf"/>
</dbReference>
<feature type="domain" description="MmgE/PrpD C-terminal" evidence="3">
    <location>
        <begin position="274"/>
        <end position="439"/>
    </location>
</feature>
<dbReference type="SUPFAM" id="SSF103378">
    <property type="entry name" value="2-methylcitrate dehydratase PrpD"/>
    <property type="match status" value="1"/>
</dbReference>
<dbReference type="GO" id="GO:0016829">
    <property type="term" value="F:lyase activity"/>
    <property type="evidence" value="ECO:0007669"/>
    <property type="project" value="InterPro"/>
</dbReference>
<evidence type="ECO:0000256" key="1">
    <source>
        <dbReference type="ARBA" id="ARBA00006174"/>
    </source>
</evidence>
<accession>A0A938Y5C5</accession>
<dbReference type="Gene3D" id="3.30.1330.120">
    <property type="entry name" value="2-methylcitrate dehydratase PrpD"/>
    <property type="match status" value="1"/>
</dbReference>
<sequence length="464" mass="48692">MAETTAGPLTAELGEFAAGLTFDAIPADLVTHMKRCVLDTVGCGVYGASLEWSRILRSTLLEVDGTGVGRLLGAEGLLSAPHSALVNGSAIHAFEIDDLHPRSIVHPGSVVLPAALAAADVRGGVTGRELVTALVAGYEVSARVGNSVGAAHLRQGYHPTATHGTIGAAVAAASILGLDADRTVHAMGIAGTQAAGLMAAQYSSMVKRFHAGRAAQSGVYGALLAANGYTGIDNLFEAEYGGYGPTMSPEYDDTELTRGLGETWESRLVGFKPYSTNGSCHPTIDALLAMREEHGLRPEMVGEIRIEASTATKAHVGWEYTPGSVTTAQMNLGYIAAAVLTDGDAFVRQFSPERIVDPELVSFAHRVHVAIAPDIDAEGDGGRHHTRIAVHLRDGRVLTDDRAFARGSSRRPMTEDELRAKFDKLTQDLVGAERSAALMSTIDDLDEAPSLDSLWSGMGGSALV</sequence>
<dbReference type="InterPro" id="IPR005656">
    <property type="entry name" value="MmgE_PrpD"/>
</dbReference>
<name>A0A938Y5C5_9ACTN</name>
<dbReference type="Pfam" id="PF03972">
    <property type="entry name" value="MmgE_PrpD_N"/>
    <property type="match status" value="1"/>
</dbReference>
<dbReference type="PANTHER" id="PTHR16943:SF8">
    <property type="entry name" value="2-METHYLCITRATE DEHYDRATASE"/>
    <property type="match status" value="1"/>
</dbReference>
<protein>
    <submittedName>
        <fullName evidence="4">MmgE/PrpD family protein</fullName>
    </submittedName>
</protein>
<dbReference type="RefSeq" id="WP_205291647.1">
    <property type="nucleotide sequence ID" value="NZ_CP074406.1"/>
</dbReference>
<reference evidence="4" key="1">
    <citation type="submission" date="2021-01" db="EMBL/GenBank/DDBJ databases">
        <title>Novel species in genus Nocardioides.</title>
        <authorList>
            <person name="Zhang G."/>
        </authorList>
    </citation>
    <scope>NUCLEOTIDE SEQUENCE</scope>
    <source>
        <strain evidence="4">Zg-536</strain>
    </source>
</reference>
<evidence type="ECO:0000313" key="5">
    <source>
        <dbReference type="Proteomes" id="UP000663791"/>
    </source>
</evidence>
<dbReference type="InterPro" id="IPR045336">
    <property type="entry name" value="MmgE_PrpD_N"/>
</dbReference>
<dbReference type="Proteomes" id="UP000663791">
    <property type="component" value="Unassembled WGS sequence"/>
</dbReference>
<dbReference type="Pfam" id="PF19305">
    <property type="entry name" value="MmgE_PrpD_C"/>
    <property type="match status" value="1"/>
</dbReference>
<organism evidence="4 5">
    <name type="scientific">Nocardioides faecalis</name>
    <dbReference type="NCBI Taxonomy" id="2803858"/>
    <lineage>
        <taxon>Bacteria</taxon>
        <taxon>Bacillati</taxon>
        <taxon>Actinomycetota</taxon>
        <taxon>Actinomycetes</taxon>
        <taxon>Propionibacteriales</taxon>
        <taxon>Nocardioidaceae</taxon>
        <taxon>Nocardioides</taxon>
    </lineage>
</organism>
<dbReference type="EMBL" id="JAERTX010000008">
    <property type="protein sequence ID" value="MBM9460338.1"/>
    <property type="molecule type" value="Genomic_DNA"/>
</dbReference>
<dbReference type="InterPro" id="IPR042183">
    <property type="entry name" value="MmgE/PrpD_sf_1"/>
</dbReference>
<dbReference type="PANTHER" id="PTHR16943">
    <property type="entry name" value="2-METHYLCITRATE DEHYDRATASE-RELATED"/>
    <property type="match status" value="1"/>
</dbReference>
<comment type="similarity">
    <text evidence="1">Belongs to the PrpD family.</text>
</comment>
<comment type="caution">
    <text evidence="4">The sequence shown here is derived from an EMBL/GenBank/DDBJ whole genome shotgun (WGS) entry which is preliminary data.</text>
</comment>
<keyword evidence="5" id="KW-1185">Reference proteome</keyword>
<proteinExistence type="inferred from homology"/>
<evidence type="ECO:0000259" key="2">
    <source>
        <dbReference type="Pfam" id="PF03972"/>
    </source>
</evidence>
<evidence type="ECO:0000259" key="3">
    <source>
        <dbReference type="Pfam" id="PF19305"/>
    </source>
</evidence>
<dbReference type="Gene3D" id="1.10.4100.10">
    <property type="entry name" value="2-methylcitrate dehydratase PrpD"/>
    <property type="match status" value="1"/>
</dbReference>
<dbReference type="InterPro" id="IPR045337">
    <property type="entry name" value="MmgE_PrpD_C"/>
</dbReference>
<evidence type="ECO:0000313" key="4">
    <source>
        <dbReference type="EMBL" id="MBM9460338.1"/>
    </source>
</evidence>
<gene>
    <name evidence="4" type="ORF">JK386_10525</name>
</gene>